<protein>
    <submittedName>
        <fullName evidence="2">Uncharacterized protein</fullName>
    </submittedName>
</protein>
<evidence type="ECO:0000313" key="2">
    <source>
        <dbReference type="EMBL" id="CAE0263521.1"/>
    </source>
</evidence>
<dbReference type="SUPFAM" id="SSF48371">
    <property type="entry name" value="ARM repeat"/>
    <property type="match status" value="1"/>
</dbReference>
<organism evidence="2">
    <name type="scientific">Palpitomonas bilix</name>
    <dbReference type="NCBI Taxonomy" id="652834"/>
    <lineage>
        <taxon>Eukaryota</taxon>
        <taxon>Eukaryota incertae sedis</taxon>
    </lineage>
</organism>
<name>A0A7S3GE97_9EUKA</name>
<proteinExistence type="predicted"/>
<reference evidence="2" key="1">
    <citation type="submission" date="2021-01" db="EMBL/GenBank/DDBJ databases">
        <authorList>
            <person name="Corre E."/>
            <person name="Pelletier E."/>
            <person name="Niang G."/>
            <person name="Scheremetjew M."/>
            <person name="Finn R."/>
            <person name="Kale V."/>
            <person name="Holt S."/>
            <person name="Cochrane G."/>
            <person name="Meng A."/>
            <person name="Brown T."/>
            <person name="Cohen L."/>
        </authorList>
    </citation>
    <scope>NUCLEOTIDE SEQUENCE</scope>
    <source>
        <strain evidence="2">NIES-2562</strain>
    </source>
</reference>
<sequence>MVEEEEEGKRKGETIAGSSEEEGEEKEAGQTNDVVQSKSDKEAEVANEHASMSANEVGQSEGKKQVVIAAQDEVEGEGRQQGRAERSASVGSYGGGLQSEDTVDADTSLMQMVIFDLMTMSAKSDIPSVRLMALRSLSFVFDSGDGGAPIVNAYCSVFASIVQLVATLIPQDDVVLGVAAIEVVKGLVNSRQYCAAEEAMELEDEVAQIYESLLVPFIADQIDDVLVHKEVGREGEGEAKNIRTSQPSHGQNKLYYLYTEDDRRAAALSLMAFLWSSFGICLEADDIGDEMVAFQLQLRLFVPLVHLRHPTVNVRRAAAGVLQEAFPNTLDIVIGDQSEVEGSMSSTWADSLGDDEKYESFLRRLCAEEGVLNTVQLHAAEWGRGVNLFLKSTIAEAEVPQKGPKVKVVDTWSGRHPPTRHVQESDTLALQKAGLSLLTEIIRCPDVKEEVEREVLDSLRKCLRSHDPFLRSHTAKMFGVVASFTLEGQ</sequence>
<accession>A0A7S3GE97</accession>
<dbReference type="EMBL" id="HBIB01039657">
    <property type="protein sequence ID" value="CAE0263521.1"/>
    <property type="molecule type" value="Transcribed_RNA"/>
</dbReference>
<dbReference type="AlphaFoldDB" id="A0A7S3GE97"/>
<feature type="region of interest" description="Disordered" evidence="1">
    <location>
        <begin position="1"/>
        <end position="99"/>
    </location>
</feature>
<dbReference type="InterPro" id="IPR016024">
    <property type="entry name" value="ARM-type_fold"/>
</dbReference>
<gene>
    <name evidence="2" type="ORF">PBIL07802_LOCUS25822</name>
</gene>
<feature type="compositionally biased region" description="Basic and acidic residues" evidence="1">
    <location>
        <begin position="76"/>
        <end position="86"/>
    </location>
</feature>
<feature type="compositionally biased region" description="Basic and acidic residues" evidence="1">
    <location>
        <begin position="38"/>
        <end position="47"/>
    </location>
</feature>
<evidence type="ECO:0000256" key="1">
    <source>
        <dbReference type="SAM" id="MobiDB-lite"/>
    </source>
</evidence>